<comment type="caution">
    <text evidence="2">The sequence shown here is derived from an EMBL/GenBank/DDBJ whole genome shotgun (WGS) entry which is preliminary data.</text>
</comment>
<evidence type="ECO:0000313" key="1">
    <source>
        <dbReference type="EMBL" id="MWV69089.1"/>
    </source>
</evidence>
<reference evidence="2 3" key="2">
    <citation type="journal article" date="2016" name="Infect. Immun.">
        <title>Helicobacter saguini, a Novel Helicobacter Isolated from Cotton-Top Tamarins with Ulcerative Colitis, Has Proinflammatory Properties and Induces Typhlocolitis and Dysplasia in Gnotobiotic IL-10-/- Mice.</title>
        <authorList>
            <person name="Shen Z."/>
            <person name="Mannion A."/>
            <person name="Whary M.T."/>
            <person name="Muthupalani S."/>
            <person name="Sheh A."/>
            <person name="Feng Y."/>
            <person name="Gong G."/>
            <person name="Vandamme P."/>
            <person name="Holcombe H.R."/>
            <person name="Paster B.J."/>
            <person name="Fox J.G."/>
        </authorList>
    </citation>
    <scope>NUCLEOTIDE SEQUENCE [LARGE SCALE GENOMIC DNA]</scope>
    <source>
        <strain evidence="2 3">MIT 97-6194</strain>
    </source>
</reference>
<dbReference type="AlphaFoldDB" id="A0A347VSA4"/>
<reference evidence="1 4" key="4">
    <citation type="submission" date="2019-12" db="EMBL/GenBank/DDBJ databases">
        <title>Multi-Generational Helicobacter saguini Isolates.</title>
        <authorList>
            <person name="Mannion A."/>
            <person name="Shen Z."/>
            <person name="Fox J.G."/>
        </authorList>
    </citation>
    <scope>NUCLEOTIDE SEQUENCE [LARGE SCALE GENOMIC DNA]</scope>
    <source>
        <strain evidence="1">16-048</strain>
        <strain evidence="4">16-048 (F4)</strain>
    </source>
</reference>
<accession>A0A347VSA4</accession>
<reference evidence="2 3" key="1">
    <citation type="journal article" date="2014" name="Genome Announc.">
        <title>Draft genome sequences of eight enterohepatic helicobacter species isolated from both laboratory and wild rodents.</title>
        <authorList>
            <person name="Sheh A."/>
            <person name="Shen Z."/>
            <person name="Fox J.G."/>
        </authorList>
    </citation>
    <scope>NUCLEOTIDE SEQUENCE [LARGE SCALE GENOMIC DNA]</scope>
    <source>
        <strain evidence="2 3">MIT 97-6194</strain>
    </source>
</reference>
<proteinExistence type="predicted"/>
<dbReference type="EMBL" id="JRMP02000011">
    <property type="protein sequence ID" value="TLD93993.1"/>
    <property type="molecule type" value="Genomic_DNA"/>
</dbReference>
<evidence type="ECO:0000313" key="2">
    <source>
        <dbReference type="EMBL" id="TLD93993.1"/>
    </source>
</evidence>
<evidence type="ECO:0000313" key="3">
    <source>
        <dbReference type="Proteomes" id="UP000029714"/>
    </source>
</evidence>
<dbReference type="Proteomes" id="UP000029714">
    <property type="component" value="Unassembled WGS sequence"/>
</dbReference>
<dbReference type="EMBL" id="QBIU01000001">
    <property type="protein sequence ID" value="MWV69089.1"/>
    <property type="molecule type" value="Genomic_DNA"/>
</dbReference>
<gene>
    <name evidence="1" type="ORF">DCO61_03395</name>
    <name evidence="2" type="ORF">LS64_007480</name>
</gene>
<protein>
    <submittedName>
        <fullName evidence="2">Uncharacterized protein</fullName>
    </submittedName>
</protein>
<name>A0A347VSA4_9HELI</name>
<organism evidence="2 3">
    <name type="scientific">Helicobacter saguini</name>
    <dbReference type="NCBI Taxonomy" id="1548018"/>
    <lineage>
        <taxon>Bacteria</taxon>
        <taxon>Pseudomonadati</taxon>
        <taxon>Campylobacterota</taxon>
        <taxon>Epsilonproteobacteria</taxon>
        <taxon>Campylobacterales</taxon>
        <taxon>Helicobacteraceae</taxon>
        <taxon>Helicobacter</taxon>
    </lineage>
</organism>
<dbReference type="RefSeq" id="WP_034572932.1">
    <property type="nucleotide sequence ID" value="NZ_JRMP02000011.1"/>
</dbReference>
<reference evidence="2" key="3">
    <citation type="submission" date="2018-04" db="EMBL/GenBank/DDBJ databases">
        <authorList>
            <person name="Sheh A."/>
            <person name="Shen Z."/>
            <person name="Mannion A.J."/>
            <person name="Fox J.G."/>
        </authorList>
    </citation>
    <scope>NUCLEOTIDE SEQUENCE</scope>
    <source>
        <strain evidence="2">MIT 97-6194</strain>
    </source>
</reference>
<sequence>MKHFETDSIESIFLIGWWVNERESLESALSKIAFLDSNLSFAIRPFVRTESLESSLSIPAQPPLKELDSIESNLSKR</sequence>
<keyword evidence="3" id="KW-1185">Reference proteome</keyword>
<evidence type="ECO:0000313" key="4">
    <source>
        <dbReference type="Proteomes" id="UP000477070"/>
    </source>
</evidence>
<dbReference type="Proteomes" id="UP000477070">
    <property type="component" value="Unassembled WGS sequence"/>
</dbReference>